<evidence type="ECO:0000256" key="1">
    <source>
        <dbReference type="ARBA" id="ARBA00001933"/>
    </source>
</evidence>
<dbReference type="PROSITE" id="PS00595">
    <property type="entry name" value="AA_TRANSFER_CLASS_5"/>
    <property type="match status" value="1"/>
</dbReference>
<dbReference type="InterPro" id="IPR015421">
    <property type="entry name" value="PyrdxlP-dep_Trfase_major"/>
</dbReference>
<evidence type="ECO:0000256" key="3">
    <source>
        <dbReference type="ARBA" id="ARBA00012239"/>
    </source>
</evidence>
<dbReference type="Gene3D" id="3.90.1150.10">
    <property type="entry name" value="Aspartate Aminotransferase, domain 1"/>
    <property type="match status" value="1"/>
</dbReference>
<evidence type="ECO:0000313" key="9">
    <source>
        <dbReference type="EMBL" id="MDT8897222.1"/>
    </source>
</evidence>
<dbReference type="PANTHER" id="PTHR43586">
    <property type="entry name" value="CYSTEINE DESULFURASE"/>
    <property type="match status" value="1"/>
</dbReference>
<dbReference type="CDD" id="cd06453">
    <property type="entry name" value="SufS_like"/>
    <property type="match status" value="1"/>
</dbReference>
<evidence type="ECO:0000313" key="10">
    <source>
        <dbReference type="Proteomes" id="UP001254165"/>
    </source>
</evidence>
<proteinExistence type="inferred from homology"/>
<organism evidence="9 10">
    <name type="scientific">Thermanaerothrix solaris</name>
    <dbReference type="NCBI Taxonomy" id="3058434"/>
    <lineage>
        <taxon>Bacteria</taxon>
        <taxon>Bacillati</taxon>
        <taxon>Chloroflexota</taxon>
        <taxon>Anaerolineae</taxon>
        <taxon>Anaerolineales</taxon>
        <taxon>Anaerolineaceae</taxon>
        <taxon>Thermanaerothrix</taxon>
    </lineage>
</organism>
<gene>
    <name evidence="9" type="ORF">QYE77_03010</name>
</gene>
<evidence type="ECO:0000256" key="5">
    <source>
        <dbReference type="ARBA" id="ARBA00022898"/>
    </source>
</evidence>
<evidence type="ECO:0000256" key="6">
    <source>
        <dbReference type="ARBA" id="ARBA00050776"/>
    </source>
</evidence>
<reference evidence="9 10" key="1">
    <citation type="submission" date="2023-07" db="EMBL/GenBank/DDBJ databases">
        <title>Novel species of Thermanaerothrix with wide hydrolytic capabilities.</title>
        <authorList>
            <person name="Zayulina K.S."/>
            <person name="Podosokorskaya O.A."/>
            <person name="Elcheninov A.G."/>
        </authorList>
    </citation>
    <scope>NUCLEOTIDE SEQUENCE [LARGE SCALE GENOMIC DNA]</scope>
    <source>
        <strain evidence="9 10">4228-RoL</strain>
    </source>
</reference>
<accession>A0ABU3NK97</accession>
<comment type="cofactor">
    <cofactor evidence="1 7">
        <name>pyridoxal 5'-phosphate</name>
        <dbReference type="ChEBI" id="CHEBI:597326"/>
    </cofactor>
</comment>
<dbReference type="Proteomes" id="UP001254165">
    <property type="component" value="Unassembled WGS sequence"/>
</dbReference>
<name>A0ABU3NK97_9CHLR</name>
<dbReference type="SUPFAM" id="SSF53383">
    <property type="entry name" value="PLP-dependent transferases"/>
    <property type="match status" value="1"/>
</dbReference>
<dbReference type="InterPro" id="IPR015424">
    <property type="entry name" value="PyrdxlP-dep_Trfase"/>
</dbReference>
<dbReference type="InterPro" id="IPR000192">
    <property type="entry name" value="Aminotrans_V_dom"/>
</dbReference>
<comment type="similarity">
    <text evidence="2">Belongs to the class-V pyridoxal-phosphate-dependent aminotransferase family. Csd subfamily.</text>
</comment>
<dbReference type="InterPro" id="IPR020578">
    <property type="entry name" value="Aminotrans_V_PyrdxlP_BS"/>
</dbReference>
<evidence type="ECO:0000256" key="4">
    <source>
        <dbReference type="ARBA" id="ARBA00022679"/>
    </source>
</evidence>
<feature type="domain" description="Aminotransferase class V" evidence="8">
    <location>
        <begin position="23"/>
        <end position="393"/>
    </location>
</feature>
<dbReference type="PANTHER" id="PTHR43586:SF8">
    <property type="entry name" value="CYSTEINE DESULFURASE 1, CHLOROPLASTIC"/>
    <property type="match status" value="1"/>
</dbReference>
<dbReference type="EMBL" id="JAUHMF010000001">
    <property type="protein sequence ID" value="MDT8897222.1"/>
    <property type="molecule type" value="Genomic_DNA"/>
</dbReference>
<evidence type="ECO:0000256" key="7">
    <source>
        <dbReference type="RuleBase" id="RU004504"/>
    </source>
</evidence>
<sequence>MDLAKVRADFPSLQSQNGRKAVIYFDNACQTLRPRQVIETINRYYHDFPACSGRSMHRMAAEVTREVDQAREKVAKFLNAGRKEEIIFTRNTTEGVNLLASALNWRPGDVILVTDKEHNSNLIPWQMVAKRWGAILRVVRTRDDNTFNWDNFEHAFKDGAVKLVAMGYTSNLDGVTLPATDIIKYAHRQGALVFLDAAQTVPHQRVNVRALDVDFLAFSGHKMLGPSGTGVLYGKYRLLEQLEPFLVGGDTVSTSTFDSCQFLPPPEKFEAGLQDYAGIMGLAAAVQYLSQIGFDSIEKQERLLNEYLTKALSEIPGLKIIGPADPRLRGGIVSFYIEGIDHHRIALMLDQMANIAVRSGQHCVHSWFNSRGVSGSVRASVYFYNTLEEAQQFVEALIKIRKVL</sequence>
<keyword evidence="10" id="KW-1185">Reference proteome</keyword>
<protein>
    <recommendedName>
        <fullName evidence="3">cysteine desulfurase</fullName>
        <ecNumber evidence="3">2.8.1.7</ecNumber>
    </recommendedName>
</protein>
<dbReference type="RefSeq" id="WP_315623873.1">
    <property type="nucleotide sequence ID" value="NZ_JAUHMF010000001.1"/>
</dbReference>
<comment type="catalytic activity">
    <reaction evidence="6">
        <text>(sulfur carrier)-H + L-cysteine = (sulfur carrier)-SH + L-alanine</text>
        <dbReference type="Rhea" id="RHEA:43892"/>
        <dbReference type="Rhea" id="RHEA-COMP:14737"/>
        <dbReference type="Rhea" id="RHEA-COMP:14739"/>
        <dbReference type="ChEBI" id="CHEBI:29917"/>
        <dbReference type="ChEBI" id="CHEBI:35235"/>
        <dbReference type="ChEBI" id="CHEBI:57972"/>
        <dbReference type="ChEBI" id="CHEBI:64428"/>
        <dbReference type="EC" id="2.8.1.7"/>
    </reaction>
</comment>
<dbReference type="InterPro" id="IPR015422">
    <property type="entry name" value="PyrdxlP-dep_Trfase_small"/>
</dbReference>
<keyword evidence="4 9" id="KW-0808">Transferase</keyword>
<comment type="caution">
    <text evidence="9">The sequence shown here is derived from an EMBL/GenBank/DDBJ whole genome shotgun (WGS) entry which is preliminary data.</text>
</comment>
<keyword evidence="5" id="KW-0663">Pyridoxal phosphate</keyword>
<evidence type="ECO:0000256" key="2">
    <source>
        <dbReference type="ARBA" id="ARBA00010447"/>
    </source>
</evidence>
<dbReference type="Pfam" id="PF00266">
    <property type="entry name" value="Aminotran_5"/>
    <property type="match status" value="1"/>
</dbReference>
<dbReference type="GO" id="GO:0031071">
    <property type="term" value="F:cysteine desulfurase activity"/>
    <property type="evidence" value="ECO:0007669"/>
    <property type="project" value="UniProtKB-EC"/>
</dbReference>
<dbReference type="Gene3D" id="3.40.640.10">
    <property type="entry name" value="Type I PLP-dependent aspartate aminotransferase-like (Major domain)"/>
    <property type="match status" value="1"/>
</dbReference>
<dbReference type="EC" id="2.8.1.7" evidence="3"/>
<evidence type="ECO:0000259" key="8">
    <source>
        <dbReference type="Pfam" id="PF00266"/>
    </source>
</evidence>
<dbReference type="InterPro" id="IPR010970">
    <property type="entry name" value="Cys_dSase_SufS"/>
</dbReference>